<accession>R9GQS4</accession>
<evidence type="ECO:0000313" key="3">
    <source>
        <dbReference type="Proteomes" id="UP000014174"/>
    </source>
</evidence>
<dbReference type="STRING" id="1150600.ADIARSV_2779"/>
<keyword evidence="1" id="KW-0812">Transmembrane</keyword>
<keyword evidence="1" id="KW-1133">Transmembrane helix</keyword>
<dbReference type="RefSeq" id="WP_016196010.1">
    <property type="nucleotide sequence ID" value="NZ_AQPN01000099.1"/>
</dbReference>
<evidence type="ECO:0000313" key="2">
    <source>
        <dbReference type="EMBL" id="EOR94063.1"/>
    </source>
</evidence>
<protein>
    <submittedName>
        <fullName evidence="2">Uncharacterized protein</fullName>
    </submittedName>
</protein>
<feature type="transmembrane region" description="Helical" evidence="1">
    <location>
        <begin position="36"/>
        <end position="54"/>
    </location>
</feature>
<evidence type="ECO:0000256" key="1">
    <source>
        <dbReference type="SAM" id="Phobius"/>
    </source>
</evidence>
<keyword evidence="1" id="KW-0472">Membrane</keyword>
<sequence>MNLKRTFGTILTILGIVGLIYAAIGFVQHSGTPRELIVYGVLGLIFFFTGIGLVRNTGDVAKMFIKRIDMNSLCFQINPHFRTTYNCSFRDSISLPPL</sequence>
<name>R9GQS4_9SPHI</name>
<proteinExistence type="predicted"/>
<dbReference type="EMBL" id="AQPN01000099">
    <property type="protein sequence ID" value="EOR94063.1"/>
    <property type="molecule type" value="Genomic_DNA"/>
</dbReference>
<dbReference type="Proteomes" id="UP000014174">
    <property type="component" value="Unassembled WGS sequence"/>
</dbReference>
<comment type="caution">
    <text evidence="2">The sequence shown here is derived from an EMBL/GenBank/DDBJ whole genome shotgun (WGS) entry which is preliminary data.</text>
</comment>
<feature type="transmembrane region" description="Helical" evidence="1">
    <location>
        <begin position="7"/>
        <end position="24"/>
    </location>
</feature>
<dbReference type="eggNOG" id="ENOG5033CBQ">
    <property type="taxonomic scope" value="Bacteria"/>
</dbReference>
<organism evidence="2 3">
    <name type="scientific">Arcticibacter svalbardensis MN12-7</name>
    <dbReference type="NCBI Taxonomy" id="1150600"/>
    <lineage>
        <taxon>Bacteria</taxon>
        <taxon>Pseudomonadati</taxon>
        <taxon>Bacteroidota</taxon>
        <taxon>Sphingobacteriia</taxon>
        <taxon>Sphingobacteriales</taxon>
        <taxon>Sphingobacteriaceae</taxon>
        <taxon>Arcticibacter</taxon>
    </lineage>
</organism>
<dbReference type="PATRIC" id="fig|1150600.3.peg.2752"/>
<dbReference type="AlphaFoldDB" id="R9GQS4"/>
<reference evidence="2 3" key="1">
    <citation type="journal article" date="2013" name="Genome Announc.">
        <title>Draft Genome Sequence of Arcticibacter svalbardensis Strain MN12-7T, a Member of the Family Sphingobacteriaceae Isolated from an Arctic Soil Sample.</title>
        <authorList>
            <person name="Shivaji S."/>
            <person name="Ara S."/>
            <person name="Prasad S."/>
            <person name="Manasa B.P."/>
            <person name="Begum Z."/>
            <person name="Singh A."/>
            <person name="Kumar Pinnaka A."/>
        </authorList>
    </citation>
    <scope>NUCLEOTIDE SEQUENCE [LARGE SCALE GENOMIC DNA]</scope>
    <source>
        <strain evidence="2 3">MN12-7</strain>
    </source>
</reference>
<keyword evidence="3" id="KW-1185">Reference proteome</keyword>
<gene>
    <name evidence="2" type="ORF">ADIARSV_2779</name>
</gene>